<reference evidence="3" key="1">
    <citation type="submission" date="2016-11" db="UniProtKB">
        <authorList>
            <consortium name="WormBaseParasite"/>
        </authorList>
    </citation>
    <scope>IDENTIFICATION</scope>
</reference>
<dbReference type="WBParaSite" id="Csp11.Scaffold630.g22194.t1">
    <property type="protein sequence ID" value="Csp11.Scaffold630.g22194.t1"/>
    <property type="gene ID" value="Csp11.Scaffold630.g22194"/>
</dbReference>
<accession>A0A1I7V440</accession>
<protein>
    <submittedName>
        <fullName evidence="3">Uncharacterized protein</fullName>
    </submittedName>
</protein>
<feature type="signal peptide" evidence="1">
    <location>
        <begin position="1"/>
        <end position="20"/>
    </location>
</feature>
<keyword evidence="1" id="KW-0732">Signal</keyword>
<feature type="chain" id="PRO_5009309889" evidence="1">
    <location>
        <begin position="21"/>
        <end position="144"/>
    </location>
</feature>
<evidence type="ECO:0000313" key="3">
    <source>
        <dbReference type="WBParaSite" id="Csp11.Scaffold630.g22194.t1"/>
    </source>
</evidence>
<dbReference type="Proteomes" id="UP000095282">
    <property type="component" value="Unplaced"/>
</dbReference>
<sequence length="144" mass="16859">MRSLALFLVLTASLYSSVQCSITVFADASSCVHMMCEWRGVGKHCKDIDKTGKKKTLKDASELHDPDADYYDEFESRNLTRIQEKHPFNTFTISNERRVTKLCQGRRLWCNTHHMISVEDYDEFLDYTYKWELRIDCQPSFSPS</sequence>
<organism evidence="2 3">
    <name type="scientific">Caenorhabditis tropicalis</name>
    <dbReference type="NCBI Taxonomy" id="1561998"/>
    <lineage>
        <taxon>Eukaryota</taxon>
        <taxon>Metazoa</taxon>
        <taxon>Ecdysozoa</taxon>
        <taxon>Nematoda</taxon>
        <taxon>Chromadorea</taxon>
        <taxon>Rhabditida</taxon>
        <taxon>Rhabditina</taxon>
        <taxon>Rhabditomorpha</taxon>
        <taxon>Rhabditoidea</taxon>
        <taxon>Rhabditidae</taxon>
        <taxon>Peloderinae</taxon>
        <taxon>Caenorhabditis</taxon>
    </lineage>
</organism>
<keyword evidence="2" id="KW-1185">Reference proteome</keyword>
<evidence type="ECO:0000256" key="1">
    <source>
        <dbReference type="SAM" id="SignalP"/>
    </source>
</evidence>
<dbReference type="eggNOG" id="ENOG502TK3I">
    <property type="taxonomic scope" value="Eukaryota"/>
</dbReference>
<dbReference type="AlphaFoldDB" id="A0A1I7V440"/>
<evidence type="ECO:0000313" key="2">
    <source>
        <dbReference type="Proteomes" id="UP000095282"/>
    </source>
</evidence>
<name>A0A1I7V440_9PELO</name>
<proteinExistence type="predicted"/>